<keyword evidence="4" id="KW-1185">Reference proteome</keyword>
<protein>
    <submittedName>
        <fullName evidence="3">Uncharacterized protein</fullName>
    </submittedName>
</protein>
<dbReference type="Proteomes" id="UP001362999">
    <property type="component" value="Unassembled WGS sequence"/>
</dbReference>
<evidence type="ECO:0000313" key="3">
    <source>
        <dbReference type="EMBL" id="KAK7016890.1"/>
    </source>
</evidence>
<feature type="region of interest" description="Disordered" evidence="1">
    <location>
        <begin position="63"/>
        <end position="132"/>
    </location>
</feature>
<evidence type="ECO:0000256" key="1">
    <source>
        <dbReference type="SAM" id="MobiDB-lite"/>
    </source>
</evidence>
<evidence type="ECO:0000313" key="4">
    <source>
        <dbReference type="Proteomes" id="UP001362999"/>
    </source>
</evidence>
<feature type="compositionally biased region" description="Polar residues" evidence="1">
    <location>
        <begin position="102"/>
        <end position="121"/>
    </location>
</feature>
<name>A0AAW0AU20_9AGAR</name>
<keyword evidence="2" id="KW-0732">Signal</keyword>
<reference evidence="3 4" key="1">
    <citation type="journal article" date="2024" name="J Genomics">
        <title>Draft genome sequencing and assembly of Favolaschia claudopus CIRM-BRFM 2984 isolated from oak limbs.</title>
        <authorList>
            <person name="Navarro D."/>
            <person name="Drula E."/>
            <person name="Chaduli D."/>
            <person name="Cazenave R."/>
            <person name="Ahrendt S."/>
            <person name="Wang J."/>
            <person name="Lipzen A."/>
            <person name="Daum C."/>
            <person name="Barry K."/>
            <person name="Grigoriev I.V."/>
            <person name="Favel A."/>
            <person name="Rosso M.N."/>
            <person name="Martin F."/>
        </authorList>
    </citation>
    <scope>NUCLEOTIDE SEQUENCE [LARGE SCALE GENOMIC DNA]</scope>
    <source>
        <strain evidence="3 4">CIRM-BRFM 2984</strain>
    </source>
</reference>
<dbReference type="AlphaFoldDB" id="A0AAW0AU20"/>
<comment type="caution">
    <text evidence="3">The sequence shown here is derived from an EMBL/GenBank/DDBJ whole genome shotgun (WGS) entry which is preliminary data.</text>
</comment>
<feature type="signal peptide" evidence="2">
    <location>
        <begin position="1"/>
        <end position="27"/>
    </location>
</feature>
<accession>A0AAW0AU20</accession>
<evidence type="ECO:0000256" key="2">
    <source>
        <dbReference type="SAM" id="SignalP"/>
    </source>
</evidence>
<feature type="chain" id="PRO_5043586718" evidence="2">
    <location>
        <begin position="28"/>
        <end position="157"/>
    </location>
</feature>
<sequence>MAPPCFRCKVFLFVCYFLLHLPHKSTSSGLKRYRPTNDSPLVPWPLPDFRLFGLRRDDTGRFLHNTKRQSMQREEKEEQERAEDWKEDKFRSVVSYRKKQSGPKTNQTYRQGYYAFSSSEKPSGGSPRGRVLYRSSRASSPIEDFPWHRKTLVFMLR</sequence>
<dbReference type="EMBL" id="JAWWNJ010000049">
    <property type="protein sequence ID" value="KAK7016890.1"/>
    <property type="molecule type" value="Genomic_DNA"/>
</dbReference>
<gene>
    <name evidence="3" type="ORF">R3P38DRAFT_2988100</name>
</gene>
<feature type="compositionally biased region" description="Basic and acidic residues" evidence="1">
    <location>
        <begin position="71"/>
        <end position="91"/>
    </location>
</feature>
<proteinExistence type="predicted"/>
<organism evidence="3 4">
    <name type="scientific">Favolaschia claudopus</name>
    <dbReference type="NCBI Taxonomy" id="2862362"/>
    <lineage>
        <taxon>Eukaryota</taxon>
        <taxon>Fungi</taxon>
        <taxon>Dikarya</taxon>
        <taxon>Basidiomycota</taxon>
        <taxon>Agaricomycotina</taxon>
        <taxon>Agaricomycetes</taxon>
        <taxon>Agaricomycetidae</taxon>
        <taxon>Agaricales</taxon>
        <taxon>Marasmiineae</taxon>
        <taxon>Mycenaceae</taxon>
        <taxon>Favolaschia</taxon>
    </lineage>
</organism>